<dbReference type="GeneID" id="25728069"/>
<dbReference type="KEGG" id="mng:MNEG_10864"/>
<gene>
    <name evidence="1" type="ORF">MNEG_10864</name>
</gene>
<sequence length="217" mass="21717">MPKWPAGVADAGAGSLRSTLALVQPGDSTTITFSSSVAAGSTIDLAASGSLVLPALTGAGSLTVRAPAGAPLVVKQSLALGGNAETVLGDKLTVAAANPSVLVEFINFHFQEMTFAVVDGELCFTDCIFSSQGASAGVESKGALIISGDRPKLTLTRVTIQGFRKWTPGNVAFSTGAGAAIIADPTYSAAFALRPTGIVAVVRAGSSVLAGGGPRRR</sequence>
<organism evidence="1 2">
    <name type="scientific">Monoraphidium neglectum</name>
    <dbReference type="NCBI Taxonomy" id="145388"/>
    <lineage>
        <taxon>Eukaryota</taxon>
        <taxon>Viridiplantae</taxon>
        <taxon>Chlorophyta</taxon>
        <taxon>core chlorophytes</taxon>
        <taxon>Chlorophyceae</taxon>
        <taxon>CS clade</taxon>
        <taxon>Sphaeropleales</taxon>
        <taxon>Selenastraceae</taxon>
        <taxon>Monoraphidium</taxon>
    </lineage>
</organism>
<accession>A0A0D2M0E6</accession>
<dbReference type="EMBL" id="KK102709">
    <property type="protein sequence ID" value="KIY97099.1"/>
    <property type="molecule type" value="Genomic_DNA"/>
</dbReference>
<protein>
    <submittedName>
        <fullName evidence="1">Uncharacterized protein</fullName>
    </submittedName>
</protein>
<reference evidence="1 2" key="1">
    <citation type="journal article" date="2013" name="BMC Genomics">
        <title>Reconstruction of the lipid metabolism for the microalga Monoraphidium neglectum from its genome sequence reveals characteristics suitable for biofuel production.</title>
        <authorList>
            <person name="Bogen C."/>
            <person name="Al-Dilaimi A."/>
            <person name="Albersmeier A."/>
            <person name="Wichmann J."/>
            <person name="Grundmann M."/>
            <person name="Rupp O."/>
            <person name="Lauersen K.J."/>
            <person name="Blifernez-Klassen O."/>
            <person name="Kalinowski J."/>
            <person name="Goesmann A."/>
            <person name="Mussgnug J.H."/>
            <person name="Kruse O."/>
        </authorList>
    </citation>
    <scope>NUCLEOTIDE SEQUENCE [LARGE SCALE GENOMIC DNA]</scope>
    <source>
        <strain evidence="1 2">SAG 48.87</strain>
    </source>
</reference>
<dbReference type="RefSeq" id="XP_013896119.1">
    <property type="nucleotide sequence ID" value="XM_014040665.1"/>
</dbReference>
<dbReference type="Proteomes" id="UP000054498">
    <property type="component" value="Unassembled WGS sequence"/>
</dbReference>
<keyword evidence="2" id="KW-1185">Reference proteome</keyword>
<evidence type="ECO:0000313" key="1">
    <source>
        <dbReference type="EMBL" id="KIY97099.1"/>
    </source>
</evidence>
<evidence type="ECO:0000313" key="2">
    <source>
        <dbReference type="Proteomes" id="UP000054498"/>
    </source>
</evidence>
<name>A0A0D2M0E6_9CHLO</name>
<proteinExistence type="predicted"/>
<dbReference type="AlphaFoldDB" id="A0A0D2M0E6"/>